<comment type="caution">
    <text evidence="1">The sequence shown here is derived from an EMBL/GenBank/DDBJ whole genome shotgun (WGS) entry which is preliminary data.</text>
</comment>
<organism evidence="1 2">
    <name type="scientific">Nocardia camponoti</name>
    <dbReference type="NCBI Taxonomy" id="1616106"/>
    <lineage>
        <taxon>Bacteria</taxon>
        <taxon>Bacillati</taxon>
        <taxon>Actinomycetota</taxon>
        <taxon>Actinomycetes</taxon>
        <taxon>Mycobacteriales</taxon>
        <taxon>Nocardiaceae</taxon>
        <taxon>Nocardia</taxon>
    </lineage>
</organism>
<protein>
    <submittedName>
        <fullName evidence="1">Uncharacterized protein</fullName>
    </submittedName>
</protein>
<evidence type="ECO:0000313" key="1">
    <source>
        <dbReference type="EMBL" id="GGK68976.1"/>
    </source>
</evidence>
<sequence>MAFPATTHDEVVSYAASQVVDDLARVSDMTEMLIEQCRVRARDSAAEESTATPSGPTYTAIVLGVDHTIAPLHGTGLLVSVVVTTELRPIL</sequence>
<dbReference type="AlphaFoldDB" id="A0A917QUW6"/>
<proteinExistence type="predicted"/>
<reference evidence="1" key="2">
    <citation type="submission" date="2020-09" db="EMBL/GenBank/DDBJ databases">
        <authorList>
            <person name="Sun Q."/>
            <person name="Zhou Y."/>
        </authorList>
    </citation>
    <scope>NUCLEOTIDE SEQUENCE</scope>
    <source>
        <strain evidence="1">CGMCC 4.7278</strain>
    </source>
</reference>
<reference evidence="1" key="1">
    <citation type="journal article" date="2014" name="Int. J. Syst. Evol. Microbiol.">
        <title>Complete genome sequence of Corynebacterium casei LMG S-19264T (=DSM 44701T), isolated from a smear-ripened cheese.</title>
        <authorList>
            <consortium name="US DOE Joint Genome Institute (JGI-PGF)"/>
            <person name="Walter F."/>
            <person name="Albersmeier A."/>
            <person name="Kalinowski J."/>
            <person name="Ruckert C."/>
        </authorList>
    </citation>
    <scope>NUCLEOTIDE SEQUENCE</scope>
    <source>
        <strain evidence="1">CGMCC 4.7278</strain>
    </source>
</reference>
<name>A0A917QUW6_9NOCA</name>
<evidence type="ECO:0000313" key="2">
    <source>
        <dbReference type="Proteomes" id="UP000612956"/>
    </source>
</evidence>
<dbReference type="RefSeq" id="WP_188831197.1">
    <property type="nucleotide sequence ID" value="NZ_BMMW01000007.1"/>
</dbReference>
<gene>
    <name evidence="1" type="ORF">GCM10011591_46370</name>
</gene>
<keyword evidence="2" id="KW-1185">Reference proteome</keyword>
<dbReference type="Proteomes" id="UP000612956">
    <property type="component" value="Unassembled WGS sequence"/>
</dbReference>
<accession>A0A917QUW6</accession>
<dbReference type="EMBL" id="BMMW01000007">
    <property type="protein sequence ID" value="GGK68976.1"/>
    <property type="molecule type" value="Genomic_DNA"/>
</dbReference>